<dbReference type="EMBL" id="JAVHJS010000005">
    <property type="protein sequence ID" value="KAK2857371.1"/>
    <property type="molecule type" value="Genomic_DNA"/>
</dbReference>
<evidence type="ECO:0000313" key="2">
    <source>
        <dbReference type="EMBL" id="KAK2857371.1"/>
    </source>
</evidence>
<dbReference type="Proteomes" id="UP001187315">
    <property type="component" value="Unassembled WGS sequence"/>
</dbReference>
<name>A0AA88NDS5_TACVA</name>
<feature type="region of interest" description="Disordered" evidence="1">
    <location>
        <begin position="115"/>
        <end position="148"/>
    </location>
</feature>
<accession>A0AA88NDS5</accession>
<protein>
    <submittedName>
        <fullName evidence="2">Uncharacterized protein</fullName>
    </submittedName>
</protein>
<sequence length="148" mass="17708">MPQVLSKCLRPSRVFTKKPAAGDGAQDKVRIWSNRKRFKWQRKKNTKNSVPVQTETVQVPQEEDWEREIEEFSRRIEEEKKKELSNETPYDTEEELKVAMREMNLYSVPRALRPHQQHYDPSAHHTPPVKWIRHNSRIEKDQFADAEE</sequence>
<organism evidence="2 3">
    <name type="scientific">Tachysurus vachellii</name>
    <name type="common">Darkbarbel catfish</name>
    <name type="synonym">Pelteobagrus vachellii</name>
    <dbReference type="NCBI Taxonomy" id="175792"/>
    <lineage>
        <taxon>Eukaryota</taxon>
        <taxon>Metazoa</taxon>
        <taxon>Chordata</taxon>
        <taxon>Craniata</taxon>
        <taxon>Vertebrata</taxon>
        <taxon>Euteleostomi</taxon>
        <taxon>Actinopterygii</taxon>
        <taxon>Neopterygii</taxon>
        <taxon>Teleostei</taxon>
        <taxon>Ostariophysi</taxon>
        <taxon>Siluriformes</taxon>
        <taxon>Bagridae</taxon>
        <taxon>Tachysurus</taxon>
    </lineage>
</organism>
<keyword evidence="3" id="KW-1185">Reference proteome</keyword>
<dbReference type="AlphaFoldDB" id="A0AA88NDS5"/>
<feature type="compositionally biased region" description="Basic and acidic residues" evidence="1">
    <location>
        <begin position="136"/>
        <end position="148"/>
    </location>
</feature>
<gene>
    <name evidence="2" type="ORF">Q7C36_005290</name>
</gene>
<feature type="region of interest" description="Disordered" evidence="1">
    <location>
        <begin position="42"/>
        <end position="64"/>
    </location>
</feature>
<evidence type="ECO:0000256" key="1">
    <source>
        <dbReference type="SAM" id="MobiDB-lite"/>
    </source>
</evidence>
<proteinExistence type="predicted"/>
<reference evidence="2" key="1">
    <citation type="submission" date="2023-08" db="EMBL/GenBank/DDBJ databases">
        <title>Pelteobagrus vachellii genome.</title>
        <authorList>
            <person name="Liu H."/>
        </authorList>
    </citation>
    <scope>NUCLEOTIDE SEQUENCE</scope>
    <source>
        <strain evidence="2">PRFRI_2022a</strain>
        <tissue evidence="2">Muscle</tissue>
    </source>
</reference>
<comment type="caution">
    <text evidence="2">The sequence shown here is derived from an EMBL/GenBank/DDBJ whole genome shotgun (WGS) entry which is preliminary data.</text>
</comment>
<feature type="compositionally biased region" description="Low complexity" evidence="1">
    <location>
        <begin position="50"/>
        <end position="60"/>
    </location>
</feature>
<evidence type="ECO:0000313" key="3">
    <source>
        <dbReference type="Proteomes" id="UP001187315"/>
    </source>
</evidence>